<dbReference type="GO" id="GO:0005737">
    <property type="term" value="C:cytoplasm"/>
    <property type="evidence" value="ECO:0007669"/>
    <property type="project" value="UniProtKB-SubCell"/>
</dbReference>
<name>E8Q6E0_BLOVB</name>
<proteinExistence type="inferred from homology"/>
<dbReference type="Pfam" id="PF01774">
    <property type="entry name" value="UreD"/>
    <property type="match status" value="1"/>
</dbReference>
<dbReference type="HAMAP" id="MF_01384">
    <property type="entry name" value="UreD"/>
    <property type="match status" value="1"/>
</dbReference>
<evidence type="ECO:0000256" key="1">
    <source>
        <dbReference type="ARBA" id="ARBA00007177"/>
    </source>
</evidence>
<accession>E8Q6E0</accession>
<reference evidence="5 6" key="1">
    <citation type="journal article" date="2010" name="BMC Genomics">
        <title>Unprecedented loss of ammonia assimilation capability in a urease-encoding bacterial mutualist.</title>
        <authorList>
            <person name="Williams L.E."/>
            <person name="Wernegreen J.J."/>
        </authorList>
    </citation>
    <scope>NUCLEOTIDE SEQUENCE [LARGE SCALE GENOMIC DNA]</scope>
    <source>
        <strain evidence="5 6">BVAF</strain>
    </source>
</reference>
<dbReference type="KEGG" id="bva:BVAF_527"/>
<keyword evidence="6" id="KW-1185">Reference proteome</keyword>
<sequence>MIKDVWLYKLHDGWLGKLELSFSLKKRRSVLVKNSHLGPFMVQKSFYPEDDEMTPHVYLLHPPGGMVGGDQLRLLVNLEPGSRALLTTPSFSKFYRTNGKVAYQENFFRIKSNAVLEWIPQGNIFLPKSKARIHTTFQLDKGACMISFEILCFGSTNIIGVHEIPKKIDVSLYICKFGCVGLRDRLRVSDQQENCVNTQLGGFKISAFLFAIPANLMMLKQVQQLVRSIVDEQIGGATLLNTLLIVRLLGNDSHKLRKLLFRIWSIIRPVIIGKKAVIPRVWFT</sequence>
<comment type="similarity">
    <text evidence="1 4">Belongs to the UreD family.</text>
</comment>
<evidence type="ECO:0000256" key="3">
    <source>
        <dbReference type="ARBA" id="ARBA00023186"/>
    </source>
</evidence>
<dbReference type="RefSeq" id="WP_013516834.1">
    <property type="nucleotide sequence ID" value="NC_014909.2"/>
</dbReference>
<evidence type="ECO:0000313" key="5">
    <source>
        <dbReference type="EMBL" id="ADV33909.1"/>
    </source>
</evidence>
<dbReference type="EMBL" id="CP002189">
    <property type="protein sequence ID" value="ADV33909.1"/>
    <property type="molecule type" value="Genomic_DNA"/>
</dbReference>
<protein>
    <recommendedName>
        <fullName evidence="4">Urease accessory protein UreD</fullName>
    </recommendedName>
</protein>
<dbReference type="HOGENOM" id="CLU_056339_0_0_6"/>
<comment type="subunit">
    <text evidence="4">UreD, UreF and UreG form a complex that acts as a GTP-hydrolysis-dependent molecular chaperone, activating the urease apoprotein by helping to assemble the nickel containing metallocenter of UreC. The UreE protein probably delivers the nickel.</text>
</comment>
<dbReference type="GO" id="GO:0016151">
    <property type="term" value="F:nickel cation binding"/>
    <property type="evidence" value="ECO:0007669"/>
    <property type="project" value="UniProtKB-UniRule"/>
</dbReference>
<dbReference type="AlphaFoldDB" id="E8Q6E0"/>
<gene>
    <name evidence="4 5" type="primary">ureD</name>
    <name evidence="5" type="ordered locus">BVAF_527</name>
</gene>
<keyword evidence="2 4" id="KW-0996">Nickel insertion</keyword>
<comment type="subcellular location">
    <subcellularLocation>
        <location evidence="4">Cytoplasm</location>
    </subcellularLocation>
</comment>
<keyword evidence="4" id="KW-0963">Cytoplasm</keyword>
<comment type="function">
    <text evidence="4">Required for maturation of urease via the functional incorporation of the urease nickel metallocenter.</text>
</comment>
<dbReference type="STRING" id="859654.BVAF_527"/>
<dbReference type="PANTHER" id="PTHR33643:SF1">
    <property type="entry name" value="UREASE ACCESSORY PROTEIN D"/>
    <property type="match status" value="1"/>
</dbReference>
<dbReference type="PANTHER" id="PTHR33643">
    <property type="entry name" value="UREASE ACCESSORY PROTEIN D"/>
    <property type="match status" value="1"/>
</dbReference>
<dbReference type="InterPro" id="IPR002669">
    <property type="entry name" value="UreD"/>
</dbReference>
<evidence type="ECO:0000256" key="4">
    <source>
        <dbReference type="HAMAP-Rule" id="MF_01384"/>
    </source>
</evidence>
<organism evidence="5 6">
    <name type="scientific">Blochmanniella vafra (strain BVAF)</name>
    <dbReference type="NCBI Taxonomy" id="859654"/>
    <lineage>
        <taxon>Bacteria</taxon>
        <taxon>Pseudomonadati</taxon>
        <taxon>Pseudomonadota</taxon>
        <taxon>Gammaproteobacteria</taxon>
        <taxon>Enterobacterales</taxon>
        <taxon>Enterobacteriaceae</taxon>
        <taxon>ant endosymbionts</taxon>
        <taxon>Candidatus Blochmanniella</taxon>
    </lineage>
</organism>
<keyword evidence="3 4" id="KW-0143">Chaperone</keyword>
<evidence type="ECO:0000313" key="6">
    <source>
        <dbReference type="Proteomes" id="UP000007464"/>
    </source>
</evidence>
<dbReference type="Proteomes" id="UP000007464">
    <property type="component" value="Chromosome"/>
</dbReference>
<evidence type="ECO:0000256" key="2">
    <source>
        <dbReference type="ARBA" id="ARBA00022988"/>
    </source>
</evidence>